<dbReference type="InterPro" id="IPR027417">
    <property type="entry name" value="P-loop_NTPase"/>
</dbReference>
<dbReference type="PRINTS" id="PR00038">
    <property type="entry name" value="HTHLUXR"/>
</dbReference>
<dbReference type="InterPro" id="IPR049945">
    <property type="entry name" value="AAA_22"/>
</dbReference>
<dbReference type="Pfam" id="PF00196">
    <property type="entry name" value="GerE"/>
    <property type="match status" value="1"/>
</dbReference>
<dbReference type="GO" id="GO:0005524">
    <property type="term" value="F:ATP binding"/>
    <property type="evidence" value="ECO:0007669"/>
    <property type="project" value="UniProtKB-KW"/>
</dbReference>
<dbReference type="InterPro" id="IPR003593">
    <property type="entry name" value="AAA+_ATPase"/>
</dbReference>
<dbReference type="SMART" id="SM00382">
    <property type="entry name" value="AAA"/>
    <property type="match status" value="1"/>
</dbReference>
<dbReference type="PANTHER" id="PTHR47691:SF3">
    <property type="entry name" value="HTH-TYPE TRANSCRIPTIONAL REGULATOR RV0890C-RELATED"/>
    <property type="match status" value="1"/>
</dbReference>
<dbReference type="SUPFAM" id="SSF52540">
    <property type="entry name" value="P-loop containing nucleoside triphosphate hydrolases"/>
    <property type="match status" value="1"/>
</dbReference>
<dbReference type="CDD" id="cd06170">
    <property type="entry name" value="LuxR_C_like"/>
    <property type="match status" value="1"/>
</dbReference>
<dbReference type="RefSeq" id="WP_399645825.1">
    <property type="nucleotide sequence ID" value="NZ_JBITYG010000002.1"/>
</dbReference>
<keyword evidence="2" id="KW-0067">ATP-binding</keyword>
<dbReference type="Pfam" id="PF13401">
    <property type="entry name" value="AAA_22"/>
    <property type="match status" value="1"/>
</dbReference>
<evidence type="ECO:0000313" key="2">
    <source>
        <dbReference type="EMBL" id="MFI9100530.1"/>
    </source>
</evidence>
<dbReference type="EMBL" id="JBITYG010000002">
    <property type="protein sequence ID" value="MFI9100530.1"/>
    <property type="molecule type" value="Genomic_DNA"/>
</dbReference>
<evidence type="ECO:0000313" key="3">
    <source>
        <dbReference type="Proteomes" id="UP001614394"/>
    </source>
</evidence>
<sequence length="765" mass="83349">MSERSLDGDLPVETTSFLGRRSETSDARALLASTRVLTLVGPGGVGKTRLALRLAAQVRRAFGDGVAFVDLASLKDMALLPYALANALGVDEAPAIRGQMDMIIEALRGRQMLFVMDNCEHVIDAAAAVTAGLVRSLPEVKVLATSRQPLGVAGEHLMFLEPLAVPDPEGDMTAQAAAQEYPALGLFAERAQAVAGVRLTDENWRDAARLCARLDGLPLAIELAAVSSRVLTPQQMLERRDGWSTVLSRSDRPGPLRHRSLDAAMEWSHELCSPEERLLWARASVFAGYFSLEDAEAVCTDTRFPTSAVIVALAGLVEKSVLAREEHLGRVRYRLLETLSRFGGELLGDDEEAAVYRHRYFYLHLAEDMERSWFGPDQLAWIERMRSVGADLRTALAAHIDVGDFSAAQRMSGALLDHWFTGHISEGRLWSERALAQDPEDVEPLVRARALHTLGLLAAVQGDRAAADSALEECRLLAEEAGSPLLTARANAGLAVAAYMAGDEDAAYGLTEQALAVPEYANSIQSCSALATLAFACCVHGDFARALTLSKQAIELCDQYQERWNRSWAVAAEALSRFHSGDPEVTPARARDLLVLKRDFHDTVGVSTALILLSWTTIRAGDAERGAVLVGISHRYLRRIGLPDPVVLYKEENIEVLRCREALGDQQYETRFRSGFELGMDAALDFALGGRSAPSATAREEHPLTAREQQVAACVGQGLSNKEIAAKLVISLRTAEGHVQRILTKLDFTSRTQLAAWSVNRTPET</sequence>
<accession>A0ABW8C590</accession>
<feature type="domain" description="HTH luxR-type" evidence="1">
    <location>
        <begin position="697"/>
        <end position="762"/>
    </location>
</feature>
<dbReference type="PANTHER" id="PTHR47691">
    <property type="entry name" value="REGULATOR-RELATED"/>
    <property type="match status" value="1"/>
</dbReference>
<dbReference type="Gene3D" id="1.10.10.10">
    <property type="entry name" value="Winged helix-like DNA-binding domain superfamily/Winged helix DNA-binding domain"/>
    <property type="match status" value="1"/>
</dbReference>
<dbReference type="SUPFAM" id="SSF46894">
    <property type="entry name" value="C-terminal effector domain of the bipartite response regulators"/>
    <property type="match status" value="1"/>
</dbReference>
<dbReference type="SUPFAM" id="SSF48452">
    <property type="entry name" value="TPR-like"/>
    <property type="match status" value="1"/>
</dbReference>
<dbReference type="InterPro" id="IPR016032">
    <property type="entry name" value="Sig_transdc_resp-reg_C-effctor"/>
</dbReference>
<gene>
    <name evidence="2" type="ORF">ACIGXA_08380</name>
</gene>
<reference evidence="2 3" key="1">
    <citation type="submission" date="2024-10" db="EMBL/GenBank/DDBJ databases">
        <title>The Natural Products Discovery Center: Release of the First 8490 Sequenced Strains for Exploring Actinobacteria Biosynthetic Diversity.</title>
        <authorList>
            <person name="Kalkreuter E."/>
            <person name="Kautsar S.A."/>
            <person name="Yang D."/>
            <person name="Bader C.D."/>
            <person name="Teijaro C.N."/>
            <person name="Fluegel L."/>
            <person name="Davis C.M."/>
            <person name="Simpson J.R."/>
            <person name="Lauterbach L."/>
            <person name="Steele A.D."/>
            <person name="Gui C."/>
            <person name="Meng S."/>
            <person name="Li G."/>
            <person name="Viehrig K."/>
            <person name="Ye F."/>
            <person name="Su P."/>
            <person name="Kiefer A.F."/>
            <person name="Nichols A."/>
            <person name="Cepeda A.J."/>
            <person name="Yan W."/>
            <person name="Fan B."/>
            <person name="Jiang Y."/>
            <person name="Adhikari A."/>
            <person name="Zheng C.-J."/>
            <person name="Schuster L."/>
            <person name="Cowan T.M."/>
            <person name="Smanski M.J."/>
            <person name="Chevrette M.G."/>
            <person name="De Carvalho L.P.S."/>
            <person name="Shen B."/>
        </authorList>
    </citation>
    <scope>NUCLEOTIDE SEQUENCE [LARGE SCALE GENOMIC DNA]</scope>
    <source>
        <strain evidence="2 3">NPDC053399</strain>
    </source>
</reference>
<dbReference type="InterPro" id="IPR036388">
    <property type="entry name" value="WH-like_DNA-bd_sf"/>
</dbReference>
<dbReference type="InterPro" id="IPR011990">
    <property type="entry name" value="TPR-like_helical_dom_sf"/>
</dbReference>
<dbReference type="InterPro" id="IPR000792">
    <property type="entry name" value="Tscrpt_reg_LuxR_C"/>
</dbReference>
<name>A0ABW8C590_9ACTN</name>
<comment type="caution">
    <text evidence="2">The sequence shown here is derived from an EMBL/GenBank/DDBJ whole genome shotgun (WGS) entry which is preliminary data.</text>
</comment>
<protein>
    <submittedName>
        <fullName evidence="2">ATP-binding protein</fullName>
    </submittedName>
</protein>
<dbReference type="SMART" id="SM00421">
    <property type="entry name" value="HTH_LUXR"/>
    <property type="match status" value="1"/>
</dbReference>
<evidence type="ECO:0000259" key="1">
    <source>
        <dbReference type="PROSITE" id="PS50043"/>
    </source>
</evidence>
<keyword evidence="2" id="KW-0547">Nucleotide-binding</keyword>
<organism evidence="2 3">
    <name type="scientific">Streptomyces fildesensis</name>
    <dbReference type="NCBI Taxonomy" id="375757"/>
    <lineage>
        <taxon>Bacteria</taxon>
        <taxon>Bacillati</taxon>
        <taxon>Actinomycetota</taxon>
        <taxon>Actinomycetes</taxon>
        <taxon>Kitasatosporales</taxon>
        <taxon>Streptomycetaceae</taxon>
        <taxon>Streptomyces</taxon>
    </lineage>
</organism>
<dbReference type="PRINTS" id="PR00364">
    <property type="entry name" value="DISEASERSIST"/>
</dbReference>
<dbReference type="Proteomes" id="UP001614394">
    <property type="component" value="Unassembled WGS sequence"/>
</dbReference>
<keyword evidence="3" id="KW-1185">Reference proteome</keyword>
<dbReference type="Gene3D" id="3.40.50.300">
    <property type="entry name" value="P-loop containing nucleotide triphosphate hydrolases"/>
    <property type="match status" value="1"/>
</dbReference>
<dbReference type="PROSITE" id="PS50043">
    <property type="entry name" value="HTH_LUXR_2"/>
    <property type="match status" value="1"/>
</dbReference>
<dbReference type="Gene3D" id="1.25.40.10">
    <property type="entry name" value="Tetratricopeptide repeat domain"/>
    <property type="match status" value="1"/>
</dbReference>
<proteinExistence type="predicted"/>